<feature type="signal peptide" evidence="4">
    <location>
        <begin position="1"/>
        <end position="20"/>
    </location>
</feature>
<dbReference type="OrthoDB" id="9788552at2"/>
<dbReference type="Pfam" id="PF03938">
    <property type="entry name" value="OmpH"/>
    <property type="match status" value="1"/>
</dbReference>
<evidence type="ECO:0000313" key="5">
    <source>
        <dbReference type="EMBL" id="GCB35424.1"/>
    </source>
</evidence>
<dbReference type="RefSeq" id="WP_125041352.1">
    <property type="nucleotide sequence ID" value="NZ_BHWB01000006.1"/>
</dbReference>
<gene>
    <name evidence="5" type="ORF">KGMB02408_23690</name>
</gene>
<feature type="coiled-coil region" evidence="3">
    <location>
        <begin position="35"/>
        <end position="102"/>
    </location>
</feature>
<reference evidence="5 6" key="1">
    <citation type="submission" date="2018-10" db="EMBL/GenBank/DDBJ databases">
        <title>Draft Genome Sequence of Bacteroides sp. KCTC 15687.</title>
        <authorList>
            <person name="Yu S.Y."/>
            <person name="Kim J.S."/>
            <person name="Oh B.S."/>
            <person name="Park S.H."/>
            <person name="Kang S.W."/>
            <person name="Park J.E."/>
            <person name="Choi S.H."/>
            <person name="Han K.I."/>
            <person name="Lee K.C."/>
            <person name="Eom M.K."/>
            <person name="Suh M.K."/>
            <person name="Lee D.H."/>
            <person name="Yoon H."/>
            <person name="Kim B."/>
            <person name="Yang S.J."/>
            <person name="Lee J.S."/>
            <person name="Lee J.H."/>
        </authorList>
    </citation>
    <scope>NUCLEOTIDE SEQUENCE [LARGE SCALE GENOMIC DNA]</scope>
    <source>
        <strain evidence="5 6">KCTC 15687</strain>
    </source>
</reference>
<dbReference type="GO" id="GO:0051082">
    <property type="term" value="F:unfolded protein binding"/>
    <property type="evidence" value="ECO:0007669"/>
    <property type="project" value="InterPro"/>
</dbReference>
<dbReference type="InterPro" id="IPR024930">
    <property type="entry name" value="Skp_dom_sf"/>
</dbReference>
<organism evidence="5 6">
    <name type="scientific">Bacteroides faecalis</name>
    <dbReference type="NCBI Taxonomy" id="2447885"/>
    <lineage>
        <taxon>Bacteria</taxon>
        <taxon>Pseudomonadati</taxon>
        <taxon>Bacteroidota</taxon>
        <taxon>Bacteroidia</taxon>
        <taxon>Bacteroidales</taxon>
        <taxon>Bacteroidaceae</taxon>
        <taxon>Bacteroides</taxon>
    </lineage>
</organism>
<proteinExistence type="inferred from homology"/>
<comment type="similarity">
    <text evidence="1">Belongs to the Skp family.</text>
</comment>
<protein>
    <submittedName>
        <fullName evidence="5">Membrane protein</fullName>
    </submittedName>
</protein>
<sequence>MRKSILSIMLLFAISMAASAQKFALIDTEYILKNIPAYQSANEQLQEATKKYQAEVEAIAKETQKMFQDYQAKAATLSADQKTKKEDEIVAKEKAAAELRRTYFGPEGELVKMREELIAPIEDDIYDVVKELSQLHGYDLVMDRASATGIIFANPQIDISDEVLRKLGYSN</sequence>
<evidence type="ECO:0000256" key="2">
    <source>
        <dbReference type="ARBA" id="ARBA00022729"/>
    </source>
</evidence>
<dbReference type="GO" id="GO:0005829">
    <property type="term" value="C:cytosol"/>
    <property type="evidence" value="ECO:0007669"/>
    <property type="project" value="TreeGrafter"/>
</dbReference>
<dbReference type="SUPFAM" id="SSF111384">
    <property type="entry name" value="OmpH-like"/>
    <property type="match status" value="1"/>
</dbReference>
<dbReference type="FunFam" id="3.30.910.20:FF:000007">
    <property type="entry name" value="Cationic outer membrane protein"/>
    <property type="match status" value="1"/>
</dbReference>
<feature type="chain" id="PRO_5018987188" evidence="4">
    <location>
        <begin position="21"/>
        <end position="171"/>
    </location>
</feature>
<dbReference type="InterPro" id="IPR005632">
    <property type="entry name" value="Chaperone_Skp"/>
</dbReference>
<evidence type="ECO:0000256" key="3">
    <source>
        <dbReference type="SAM" id="Coils"/>
    </source>
</evidence>
<dbReference type="PANTHER" id="PTHR35089">
    <property type="entry name" value="CHAPERONE PROTEIN SKP"/>
    <property type="match status" value="1"/>
</dbReference>
<dbReference type="Gene3D" id="3.30.910.20">
    <property type="entry name" value="Skp domain"/>
    <property type="match status" value="1"/>
</dbReference>
<evidence type="ECO:0000256" key="4">
    <source>
        <dbReference type="SAM" id="SignalP"/>
    </source>
</evidence>
<keyword evidence="2 4" id="KW-0732">Signal</keyword>
<keyword evidence="3" id="KW-0175">Coiled coil</keyword>
<dbReference type="Proteomes" id="UP000288079">
    <property type="component" value="Unassembled WGS sequence"/>
</dbReference>
<dbReference type="EMBL" id="BHWB01000006">
    <property type="protein sequence ID" value="GCB35424.1"/>
    <property type="molecule type" value="Genomic_DNA"/>
</dbReference>
<comment type="caution">
    <text evidence="5">The sequence shown here is derived from an EMBL/GenBank/DDBJ whole genome shotgun (WGS) entry which is preliminary data.</text>
</comment>
<dbReference type="PANTHER" id="PTHR35089:SF1">
    <property type="entry name" value="CHAPERONE PROTEIN SKP"/>
    <property type="match status" value="1"/>
</dbReference>
<dbReference type="AlphaFoldDB" id="A0A401LV89"/>
<evidence type="ECO:0000256" key="1">
    <source>
        <dbReference type="ARBA" id="ARBA00009091"/>
    </source>
</evidence>
<dbReference type="GO" id="GO:0050821">
    <property type="term" value="P:protein stabilization"/>
    <property type="evidence" value="ECO:0007669"/>
    <property type="project" value="TreeGrafter"/>
</dbReference>
<name>A0A401LV89_9BACE</name>
<keyword evidence="6" id="KW-1185">Reference proteome</keyword>
<accession>A0A401LV89</accession>
<dbReference type="SMART" id="SM00935">
    <property type="entry name" value="OmpH"/>
    <property type="match status" value="1"/>
</dbReference>
<evidence type="ECO:0000313" key="6">
    <source>
        <dbReference type="Proteomes" id="UP000288079"/>
    </source>
</evidence>